<comment type="caution">
    <text evidence="7">The sequence shown here is derived from an EMBL/GenBank/DDBJ whole genome shotgun (WGS) entry which is preliminary data.</text>
</comment>
<dbReference type="SUPFAM" id="SSF51905">
    <property type="entry name" value="FAD/NAD(P)-binding domain"/>
    <property type="match status" value="1"/>
</dbReference>
<dbReference type="AlphaFoldDB" id="A0A1Y3QU32"/>
<name>A0A1Y3QU32_9BACT</name>
<evidence type="ECO:0000256" key="5">
    <source>
        <dbReference type="ARBA" id="ARBA00023014"/>
    </source>
</evidence>
<dbReference type="Proteomes" id="UP000195772">
    <property type="component" value="Unassembled WGS sequence"/>
</dbReference>
<evidence type="ECO:0000256" key="1">
    <source>
        <dbReference type="ARBA" id="ARBA00022485"/>
    </source>
</evidence>
<dbReference type="GO" id="GO:0051539">
    <property type="term" value="F:4 iron, 4 sulfur cluster binding"/>
    <property type="evidence" value="ECO:0007669"/>
    <property type="project" value="UniProtKB-KW"/>
</dbReference>
<dbReference type="InterPro" id="IPR039650">
    <property type="entry name" value="HdrA-like"/>
</dbReference>
<keyword evidence="5" id="KW-0411">Iron-sulfur</keyword>
<evidence type="ECO:0000256" key="6">
    <source>
        <dbReference type="SAM" id="SignalP"/>
    </source>
</evidence>
<dbReference type="RefSeq" id="WP_087402479.1">
    <property type="nucleotide sequence ID" value="NZ_NFHB01000005.1"/>
</dbReference>
<dbReference type="PANTHER" id="PTHR43498">
    <property type="entry name" value="FERREDOXIN:COB-COM HETERODISULFIDE REDUCTASE SUBUNIT A"/>
    <property type="match status" value="1"/>
</dbReference>
<dbReference type="InterPro" id="IPR036188">
    <property type="entry name" value="FAD/NAD-bd_sf"/>
</dbReference>
<feature type="signal peptide" evidence="6">
    <location>
        <begin position="1"/>
        <end position="24"/>
    </location>
</feature>
<dbReference type="OrthoDB" id="615715at2"/>
<evidence type="ECO:0000256" key="2">
    <source>
        <dbReference type="ARBA" id="ARBA00022723"/>
    </source>
</evidence>
<keyword evidence="4" id="KW-0408">Iron</keyword>
<evidence type="ECO:0000256" key="4">
    <source>
        <dbReference type="ARBA" id="ARBA00023004"/>
    </source>
</evidence>
<dbReference type="GO" id="GO:0046872">
    <property type="term" value="F:metal ion binding"/>
    <property type="evidence" value="ECO:0007669"/>
    <property type="project" value="UniProtKB-KW"/>
</dbReference>
<dbReference type="PANTHER" id="PTHR43498:SF1">
    <property type="entry name" value="COB--COM HETERODISULFIDE REDUCTASE IRON-SULFUR SUBUNIT A"/>
    <property type="match status" value="1"/>
</dbReference>
<evidence type="ECO:0000256" key="3">
    <source>
        <dbReference type="ARBA" id="ARBA00023002"/>
    </source>
</evidence>
<feature type="chain" id="PRO_5012305553" evidence="6">
    <location>
        <begin position="25"/>
        <end position="601"/>
    </location>
</feature>
<dbReference type="GO" id="GO:0016491">
    <property type="term" value="F:oxidoreductase activity"/>
    <property type="evidence" value="ECO:0007669"/>
    <property type="project" value="UniProtKB-KW"/>
</dbReference>
<evidence type="ECO:0000313" key="7">
    <source>
        <dbReference type="EMBL" id="OUN03182.1"/>
    </source>
</evidence>
<sequence length="601" mass="64700">MTRIGFLLSAVLSLAIGHVRPAQAKTIRRTVDVLVIGGTTSGTSAAIAAARQGAATLVVEPTPMLGGMFSAQGVPAADGNHHLPSGLWNEFREALRAHYGGAEALATGWVSNTLFEPHVADSIFRAMAAAEPRLEVLHGYVLDKVYKRGNCVTGARFSRGGGDRLEVSARITVDATDLGDALPMSGTPYRIGMDARADTGEALAPAEANDIVQDLTFVAILKDYGKGTDKTIPRPEGYDPAEFAAACQTAAGQPIPAEAMLNYGRLPNGKYMLNWPVNGNDVYMNIVEVPYARRDAALRPAREKTLRFIYYIQHELGFSHLGIADDEFGTADGLAYLPYHREGRRLDGVIRLTLDDVADRYGRSSALYRTGISVGDYPVDHHHDCRPQIGKIPFPPVPSFSVPMGVMIPAGTDNLVVSDKAISVSNLINGSTRLQPVVLLTGQAAGTLAAIAAREGCMPREVPVRRLQAALLAQDAYIAPLYDVKPDDPDFAMLQRIAATGILRMTGEPFQWANRTWFYPERGISVGEFSRGLHDYAPQVEVSDDPAPLTAASAAAMLRKAGAAVAADGTEPLTRREAARMTDEALHPFDRDIDFEGNLIK</sequence>
<keyword evidence="6" id="KW-0732">Signal</keyword>
<protein>
    <submittedName>
        <fullName evidence="7">FAD-dependent oxidoreductase</fullName>
    </submittedName>
</protein>
<dbReference type="Pfam" id="PF12831">
    <property type="entry name" value="FAD_oxidored"/>
    <property type="match status" value="1"/>
</dbReference>
<accession>A0A1Y3QU32</accession>
<reference evidence="8" key="1">
    <citation type="submission" date="2017-04" db="EMBL/GenBank/DDBJ databases">
        <title>Function of individual gut microbiota members based on whole genome sequencing of pure cultures obtained from chicken caecum.</title>
        <authorList>
            <person name="Medvecky M."/>
            <person name="Cejkova D."/>
            <person name="Polansky O."/>
            <person name="Karasova D."/>
            <person name="Kubasova T."/>
            <person name="Cizek A."/>
            <person name="Rychlik I."/>
        </authorList>
    </citation>
    <scope>NUCLEOTIDE SEQUENCE [LARGE SCALE GENOMIC DNA]</scope>
    <source>
        <strain evidence="8">An90</strain>
    </source>
</reference>
<dbReference type="EMBL" id="NFHB01000005">
    <property type="protein sequence ID" value="OUN03182.1"/>
    <property type="molecule type" value="Genomic_DNA"/>
</dbReference>
<gene>
    <name evidence="7" type="ORF">B5G41_09075</name>
</gene>
<organism evidence="7 8">
    <name type="scientific">Alistipes onderdonkii</name>
    <dbReference type="NCBI Taxonomy" id="328813"/>
    <lineage>
        <taxon>Bacteria</taxon>
        <taxon>Pseudomonadati</taxon>
        <taxon>Bacteroidota</taxon>
        <taxon>Bacteroidia</taxon>
        <taxon>Bacteroidales</taxon>
        <taxon>Rikenellaceae</taxon>
        <taxon>Alistipes</taxon>
    </lineage>
</organism>
<keyword evidence="1" id="KW-0004">4Fe-4S</keyword>
<dbReference type="eggNOG" id="COG0644">
    <property type="taxonomic scope" value="Bacteria"/>
</dbReference>
<dbReference type="Gene3D" id="3.50.50.60">
    <property type="entry name" value="FAD/NAD(P)-binding domain"/>
    <property type="match status" value="1"/>
</dbReference>
<proteinExistence type="predicted"/>
<keyword evidence="3" id="KW-0560">Oxidoreductase</keyword>
<evidence type="ECO:0000313" key="8">
    <source>
        <dbReference type="Proteomes" id="UP000195772"/>
    </source>
</evidence>
<keyword evidence="2" id="KW-0479">Metal-binding</keyword>